<evidence type="ECO:0000313" key="3">
    <source>
        <dbReference type="Proteomes" id="UP000595437"/>
    </source>
</evidence>
<gene>
    <name evidence="2" type="ORF">FKW44_008010</name>
</gene>
<sequence length="131" mass="14024">MKKSDSAWASPCSPAGWSSVVGTLKNPSSNLVVVGRKRGLKAAPSAAAAAPKKKARQSIAAASSVVPETAEPLTKQETISSGTQETQETQETTDKEDEKDLKEETYKPKGELKEEELDVSVSKYKDDSVKK</sequence>
<evidence type="ECO:0000313" key="2">
    <source>
        <dbReference type="EMBL" id="QQP54986.1"/>
    </source>
</evidence>
<dbReference type="Proteomes" id="UP000595437">
    <property type="component" value="Chromosome 5"/>
</dbReference>
<evidence type="ECO:0000256" key="1">
    <source>
        <dbReference type="SAM" id="MobiDB-lite"/>
    </source>
</evidence>
<feature type="region of interest" description="Disordered" evidence="1">
    <location>
        <begin position="39"/>
        <end position="131"/>
    </location>
</feature>
<feature type="non-terminal residue" evidence="2">
    <location>
        <position position="131"/>
    </location>
</feature>
<name>A0A7T8KFP5_CALRO</name>
<feature type="compositionally biased region" description="Basic and acidic residues" evidence="1">
    <location>
        <begin position="92"/>
        <end position="112"/>
    </location>
</feature>
<proteinExistence type="predicted"/>
<feature type="region of interest" description="Disordered" evidence="1">
    <location>
        <begin position="1"/>
        <end position="25"/>
    </location>
</feature>
<feature type="compositionally biased region" description="Low complexity" evidence="1">
    <location>
        <begin position="41"/>
        <end position="50"/>
    </location>
</feature>
<organism evidence="2 3">
    <name type="scientific">Caligus rogercresseyi</name>
    <name type="common">Sea louse</name>
    <dbReference type="NCBI Taxonomy" id="217165"/>
    <lineage>
        <taxon>Eukaryota</taxon>
        <taxon>Metazoa</taxon>
        <taxon>Ecdysozoa</taxon>
        <taxon>Arthropoda</taxon>
        <taxon>Crustacea</taxon>
        <taxon>Multicrustacea</taxon>
        <taxon>Hexanauplia</taxon>
        <taxon>Copepoda</taxon>
        <taxon>Siphonostomatoida</taxon>
        <taxon>Caligidae</taxon>
        <taxon>Caligus</taxon>
    </lineage>
</organism>
<accession>A0A7T8KFP5</accession>
<keyword evidence="3" id="KW-1185">Reference proteome</keyword>
<reference evidence="3" key="1">
    <citation type="submission" date="2021-01" db="EMBL/GenBank/DDBJ databases">
        <title>Caligus Genome Assembly.</title>
        <authorList>
            <person name="Gallardo-Escarate C."/>
        </authorList>
    </citation>
    <scope>NUCLEOTIDE SEQUENCE [LARGE SCALE GENOMIC DNA]</scope>
</reference>
<protein>
    <submittedName>
        <fullName evidence="2">Uncharacterized protein</fullName>
    </submittedName>
</protein>
<dbReference type="EMBL" id="CP045894">
    <property type="protein sequence ID" value="QQP54986.1"/>
    <property type="molecule type" value="Genomic_DNA"/>
</dbReference>
<dbReference type="AlphaFoldDB" id="A0A7T8KFP5"/>